<evidence type="ECO:0000259" key="10">
    <source>
        <dbReference type="Pfam" id="PF07885"/>
    </source>
</evidence>
<proteinExistence type="inferred from homology"/>
<evidence type="ECO:0000256" key="8">
    <source>
        <dbReference type="RuleBase" id="RU003857"/>
    </source>
</evidence>
<feature type="domain" description="Potassium channel" evidence="10">
    <location>
        <begin position="147"/>
        <end position="203"/>
    </location>
</feature>
<evidence type="ECO:0000256" key="1">
    <source>
        <dbReference type="ARBA" id="ARBA00004141"/>
    </source>
</evidence>
<keyword evidence="6 9" id="KW-0472">Membrane</keyword>
<dbReference type="SUPFAM" id="SSF81324">
    <property type="entry name" value="Voltage-gated potassium channels"/>
    <property type="match status" value="2"/>
</dbReference>
<dbReference type="GO" id="GO:0030322">
    <property type="term" value="P:stabilization of membrane potential"/>
    <property type="evidence" value="ECO:0007669"/>
    <property type="project" value="TreeGrafter"/>
</dbReference>
<keyword evidence="11" id="KW-1185">Reference proteome</keyword>
<evidence type="ECO:0000256" key="2">
    <source>
        <dbReference type="ARBA" id="ARBA00022448"/>
    </source>
</evidence>
<feature type="transmembrane region" description="Helical" evidence="9">
    <location>
        <begin position="293"/>
        <end position="315"/>
    </location>
</feature>
<dbReference type="GO" id="GO:0015271">
    <property type="term" value="F:outward rectifier potassium channel activity"/>
    <property type="evidence" value="ECO:0007669"/>
    <property type="project" value="TreeGrafter"/>
</dbReference>
<reference evidence="12" key="1">
    <citation type="submission" date="2023-03" db="UniProtKB">
        <authorList>
            <consortium name="WormBaseParasite"/>
        </authorList>
    </citation>
    <scope>IDENTIFICATION</scope>
</reference>
<feature type="transmembrane region" description="Helical" evidence="9">
    <location>
        <begin position="235"/>
        <end position="258"/>
    </location>
</feature>
<dbReference type="Proteomes" id="UP000036681">
    <property type="component" value="Unplaced"/>
</dbReference>
<dbReference type="GO" id="GO:0005886">
    <property type="term" value="C:plasma membrane"/>
    <property type="evidence" value="ECO:0007669"/>
    <property type="project" value="TreeGrafter"/>
</dbReference>
<evidence type="ECO:0000256" key="5">
    <source>
        <dbReference type="ARBA" id="ARBA00023065"/>
    </source>
</evidence>
<evidence type="ECO:0000313" key="11">
    <source>
        <dbReference type="Proteomes" id="UP000036681"/>
    </source>
</evidence>
<dbReference type="GO" id="GO:0022841">
    <property type="term" value="F:potassium ion leak channel activity"/>
    <property type="evidence" value="ECO:0007669"/>
    <property type="project" value="TreeGrafter"/>
</dbReference>
<evidence type="ECO:0000313" key="12">
    <source>
        <dbReference type="WBParaSite" id="ALUE_0000813401-mRNA-1"/>
    </source>
</evidence>
<dbReference type="PANTHER" id="PTHR11003">
    <property type="entry name" value="POTASSIUM CHANNEL, SUBFAMILY K"/>
    <property type="match status" value="1"/>
</dbReference>
<evidence type="ECO:0000256" key="7">
    <source>
        <dbReference type="ARBA" id="ARBA00023303"/>
    </source>
</evidence>
<keyword evidence="5 8" id="KW-0406">Ion transport</keyword>
<comment type="subcellular location">
    <subcellularLocation>
        <location evidence="1">Membrane</location>
        <topology evidence="1">Multi-pass membrane protein</topology>
    </subcellularLocation>
</comment>
<name>A0A9J2PFL7_ASCLU</name>
<dbReference type="InterPro" id="IPR013099">
    <property type="entry name" value="K_chnl_dom"/>
</dbReference>
<keyword evidence="2 8" id="KW-0813">Transport</keyword>
<accession>A0A9J2PFL7</accession>
<keyword evidence="3 8" id="KW-0812">Transmembrane</keyword>
<evidence type="ECO:0000256" key="9">
    <source>
        <dbReference type="SAM" id="Phobius"/>
    </source>
</evidence>
<comment type="similarity">
    <text evidence="8">Belongs to the two pore domain potassium channel (TC 1.A.1.8) family.</text>
</comment>
<protein>
    <submittedName>
        <fullName evidence="12">Potassium channel domain-containing protein</fullName>
    </submittedName>
</protein>
<dbReference type="PRINTS" id="PR01333">
    <property type="entry name" value="2POREKCHANEL"/>
</dbReference>
<dbReference type="Gene3D" id="1.10.287.70">
    <property type="match status" value="1"/>
</dbReference>
<keyword evidence="4 9" id="KW-1133">Transmembrane helix</keyword>
<feature type="domain" description="Potassium channel" evidence="10">
    <location>
        <begin position="245"/>
        <end position="319"/>
    </location>
</feature>
<dbReference type="Pfam" id="PF07885">
    <property type="entry name" value="Ion_trans_2"/>
    <property type="match status" value="2"/>
</dbReference>
<dbReference type="WBParaSite" id="ALUE_0000813401-mRNA-1">
    <property type="protein sequence ID" value="ALUE_0000813401-mRNA-1"/>
    <property type="gene ID" value="ALUE_0000813401"/>
</dbReference>
<dbReference type="AlphaFoldDB" id="A0A9J2PFL7"/>
<dbReference type="InterPro" id="IPR003280">
    <property type="entry name" value="2pore_dom_K_chnl"/>
</dbReference>
<feature type="transmembrane region" description="Helical" evidence="9">
    <location>
        <begin position="56"/>
        <end position="76"/>
    </location>
</feature>
<evidence type="ECO:0000256" key="3">
    <source>
        <dbReference type="ARBA" id="ARBA00022692"/>
    </source>
</evidence>
<evidence type="ECO:0000256" key="6">
    <source>
        <dbReference type="ARBA" id="ARBA00023136"/>
    </source>
</evidence>
<evidence type="ECO:0000256" key="4">
    <source>
        <dbReference type="ARBA" id="ARBA00022989"/>
    </source>
</evidence>
<organism evidence="11 12">
    <name type="scientific">Ascaris lumbricoides</name>
    <name type="common">Giant roundworm</name>
    <dbReference type="NCBI Taxonomy" id="6252"/>
    <lineage>
        <taxon>Eukaryota</taxon>
        <taxon>Metazoa</taxon>
        <taxon>Ecdysozoa</taxon>
        <taxon>Nematoda</taxon>
        <taxon>Chromadorea</taxon>
        <taxon>Rhabditida</taxon>
        <taxon>Spirurina</taxon>
        <taxon>Ascaridomorpha</taxon>
        <taxon>Ascaridoidea</taxon>
        <taxon>Ascarididae</taxon>
        <taxon>Ascaris</taxon>
    </lineage>
</organism>
<sequence length="425" mass="48688">MLANGNVSSLLALWNGRTVAMDSDVLLRFQEVENVEDLRELYRKLAVPQIRPKLCFLTYLVILPLYICFGGLIFWATDFRPSQKAQLRFDQLCFEEKYAIIALLKEQSDSLYNISNYSRQRIDAIVDAIDKMEICHRRGVSGFRPKTFEPYNSIIFSYAVLTSTGYGDVHPFTVAGRILTIIYAVFGIPLNIAFTADFGELITKAISAIIDHFRLLCNKRDQREGNKEQQLSEEVLFIIVSFVTTVYVNFLSVVVLFVERAQGWTFMDSMHFTFGSVSLIGFGDLITRREKHYVFIVMPLLFIGETLMALVFGYLQRTFRFRAVVWAKLIVLQIRKMWRKRRAKDLSETNTGKRVGEDIQQGDKTLEKIDNAIKKGLNDLRLSTPSEDARCLAVPIRSSRRARRKIRSTIKTVLGGTPPEEQSLS</sequence>
<keyword evidence="7 8" id="KW-0407">Ion channel</keyword>
<dbReference type="PANTHER" id="PTHR11003:SF345">
    <property type="entry name" value="TWIK FAMILY OF POTASSIUM CHANNELS PROTEIN 18"/>
    <property type="match status" value="1"/>
</dbReference>